<organism evidence="3 4">
    <name type="scientific">Haematococcus lacustris</name>
    <name type="common">Green alga</name>
    <name type="synonym">Haematococcus pluvialis</name>
    <dbReference type="NCBI Taxonomy" id="44745"/>
    <lineage>
        <taxon>Eukaryota</taxon>
        <taxon>Viridiplantae</taxon>
        <taxon>Chlorophyta</taxon>
        <taxon>core chlorophytes</taxon>
        <taxon>Chlorophyceae</taxon>
        <taxon>CS clade</taxon>
        <taxon>Chlamydomonadales</taxon>
        <taxon>Haematococcaceae</taxon>
        <taxon>Haematococcus</taxon>
    </lineage>
</organism>
<name>A0A699ZXQ4_HAELA</name>
<dbReference type="AlphaFoldDB" id="A0A699ZXQ4"/>
<protein>
    <submittedName>
        <fullName evidence="3">Uncharacterized protein</fullName>
    </submittedName>
</protein>
<evidence type="ECO:0000256" key="1">
    <source>
        <dbReference type="SAM" id="MobiDB-lite"/>
    </source>
</evidence>
<evidence type="ECO:0000313" key="4">
    <source>
        <dbReference type="Proteomes" id="UP000485058"/>
    </source>
</evidence>
<feature type="region of interest" description="Disordered" evidence="1">
    <location>
        <begin position="75"/>
        <end position="100"/>
    </location>
</feature>
<evidence type="ECO:0000256" key="2">
    <source>
        <dbReference type="SAM" id="SignalP"/>
    </source>
</evidence>
<feature type="signal peptide" evidence="2">
    <location>
        <begin position="1"/>
        <end position="35"/>
    </location>
</feature>
<comment type="caution">
    <text evidence="3">The sequence shown here is derived from an EMBL/GenBank/DDBJ whole genome shotgun (WGS) entry which is preliminary data.</text>
</comment>
<gene>
    <name evidence="3" type="ORF">HaLaN_25018</name>
</gene>
<sequence>MGRHGWQRAHLAALFNSSAFYLWRLACIHPSPASSVPNGLKAAARRVEAIALEVHAENELLMSCSCCTPLAAAGNRSGDNNGDEHELDTQAQSGREGLDPTCPARGYWATSVAAVGRGEARMSNTRMNLNVEISAAIALGTMHGN</sequence>
<keyword evidence="2" id="KW-0732">Signal</keyword>
<dbReference type="EMBL" id="BLLF01003248">
    <property type="protein sequence ID" value="GFH26805.1"/>
    <property type="molecule type" value="Genomic_DNA"/>
</dbReference>
<keyword evidence="4" id="KW-1185">Reference proteome</keyword>
<feature type="chain" id="PRO_5025429570" evidence="2">
    <location>
        <begin position="36"/>
        <end position="145"/>
    </location>
</feature>
<accession>A0A699ZXQ4</accession>
<evidence type="ECO:0000313" key="3">
    <source>
        <dbReference type="EMBL" id="GFH26805.1"/>
    </source>
</evidence>
<reference evidence="3 4" key="1">
    <citation type="submission" date="2020-02" db="EMBL/GenBank/DDBJ databases">
        <title>Draft genome sequence of Haematococcus lacustris strain NIES-144.</title>
        <authorList>
            <person name="Morimoto D."/>
            <person name="Nakagawa S."/>
            <person name="Yoshida T."/>
            <person name="Sawayama S."/>
        </authorList>
    </citation>
    <scope>NUCLEOTIDE SEQUENCE [LARGE SCALE GENOMIC DNA]</scope>
    <source>
        <strain evidence="3 4">NIES-144</strain>
    </source>
</reference>
<proteinExistence type="predicted"/>
<dbReference type="Proteomes" id="UP000485058">
    <property type="component" value="Unassembled WGS sequence"/>
</dbReference>